<dbReference type="InterPro" id="IPR005631">
    <property type="entry name" value="SDH"/>
</dbReference>
<dbReference type="PANTHER" id="PTHR12469:SF2">
    <property type="entry name" value="SUCCINATE DEHYDROGENASE ASSEMBLY FACTOR 2, MITOCHONDRIAL"/>
    <property type="match status" value="1"/>
</dbReference>
<evidence type="ECO:0000313" key="5">
    <source>
        <dbReference type="Proteomes" id="UP000201838"/>
    </source>
</evidence>
<evidence type="ECO:0000256" key="3">
    <source>
        <dbReference type="ARBA" id="ARBA00023186"/>
    </source>
</evidence>
<keyword evidence="3" id="KW-0143">Chaperone</keyword>
<organism evidence="4 5">
    <name type="scientific">Boseongicola aestuarii</name>
    <dbReference type="NCBI Taxonomy" id="1470561"/>
    <lineage>
        <taxon>Bacteria</taxon>
        <taxon>Pseudomonadati</taxon>
        <taxon>Pseudomonadota</taxon>
        <taxon>Alphaproteobacteria</taxon>
        <taxon>Rhodobacterales</taxon>
        <taxon>Paracoccaceae</taxon>
        <taxon>Boseongicola</taxon>
    </lineage>
</organism>
<evidence type="ECO:0000313" key="4">
    <source>
        <dbReference type="EMBL" id="SMX22668.1"/>
    </source>
</evidence>
<comment type="similarity">
    <text evidence="1">Belongs to the SdhE FAD assembly factor family.</text>
</comment>
<dbReference type="GO" id="GO:0006099">
    <property type="term" value="P:tricarboxylic acid cycle"/>
    <property type="evidence" value="ECO:0007669"/>
    <property type="project" value="TreeGrafter"/>
</dbReference>
<dbReference type="Proteomes" id="UP000201838">
    <property type="component" value="Unassembled WGS sequence"/>
</dbReference>
<evidence type="ECO:0000256" key="2">
    <source>
        <dbReference type="ARBA" id="ARBA00019418"/>
    </source>
</evidence>
<dbReference type="RefSeq" id="WP_093972651.1">
    <property type="nucleotide sequence ID" value="NZ_FXXQ01000002.1"/>
</dbReference>
<accession>A0A238IW01</accession>
<protein>
    <recommendedName>
        <fullName evidence="2">FAD assembly factor SdhE</fullName>
    </recommendedName>
</protein>
<gene>
    <name evidence="4" type="ORF">BOA8489_00766</name>
</gene>
<reference evidence="4 5" key="1">
    <citation type="submission" date="2017-05" db="EMBL/GenBank/DDBJ databases">
        <authorList>
            <person name="Song R."/>
            <person name="Chenine A.L."/>
            <person name="Ruprecht R.M."/>
        </authorList>
    </citation>
    <scope>NUCLEOTIDE SEQUENCE [LARGE SCALE GENOMIC DNA]</scope>
    <source>
        <strain evidence="4 5">CECT 8489</strain>
    </source>
</reference>
<dbReference type="Pfam" id="PF03937">
    <property type="entry name" value="Sdh5"/>
    <property type="match status" value="1"/>
</dbReference>
<dbReference type="Gene3D" id="1.10.150.250">
    <property type="entry name" value="Flavinator of succinate dehydrogenase"/>
    <property type="match status" value="1"/>
</dbReference>
<keyword evidence="5" id="KW-1185">Reference proteome</keyword>
<evidence type="ECO:0000256" key="1">
    <source>
        <dbReference type="ARBA" id="ARBA00008571"/>
    </source>
</evidence>
<dbReference type="AlphaFoldDB" id="A0A238IW01"/>
<proteinExistence type="inferred from homology"/>
<sequence>MSETREVRLKRLRIRSWRRGMREMDMLLGPFSDGPLSELSDAELDIYEQLLAENDQEIYRWISAQEETPEQYQGLIRAVLLGAPSV</sequence>
<dbReference type="EMBL" id="FXXQ01000002">
    <property type="protein sequence ID" value="SMX22668.1"/>
    <property type="molecule type" value="Genomic_DNA"/>
</dbReference>
<dbReference type="PANTHER" id="PTHR12469">
    <property type="entry name" value="PROTEIN EMI5 HOMOLOG, MITOCHONDRIAL"/>
    <property type="match status" value="1"/>
</dbReference>
<dbReference type="SUPFAM" id="SSF109910">
    <property type="entry name" value="YgfY-like"/>
    <property type="match status" value="1"/>
</dbReference>
<dbReference type="OrthoDB" id="9807264at2"/>
<dbReference type="InterPro" id="IPR036714">
    <property type="entry name" value="SDH_sf"/>
</dbReference>
<name>A0A238IW01_9RHOB</name>